<feature type="compositionally biased region" description="Basic and acidic residues" evidence="1">
    <location>
        <begin position="94"/>
        <end position="105"/>
    </location>
</feature>
<evidence type="ECO:0008006" key="4">
    <source>
        <dbReference type="Google" id="ProtNLM"/>
    </source>
</evidence>
<dbReference type="OrthoDB" id="223840at2157"/>
<dbReference type="RefSeq" id="WP_059057609.1">
    <property type="nucleotide sequence ID" value="NZ_CEML01000001.1"/>
</dbReference>
<name>A0A0U5H6N1_9EURY</name>
<organism evidence="2 3">
    <name type="scientific">Halobacterium hubeiense</name>
    <dbReference type="NCBI Taxonomy" id="1407499"/>
    <lineage>
        <taxon>Archaea</taxon>
        <taxon>Methanobacteriati</taxon>
        <taxon>Methanobacteriota</taxon>
        <taxon>Stenosarchaea group</taxon>
        <taxon>Halobacteria</taxon>
        <taxon>Halobacteriales</taxon>
        <taxon>Halobacteriaceae</taxon>
        <taxon>Halobacterium</taxon>
    </lineage>
</organism>
<feature type="compositionally biased region" description="Acidic residues" evidence="1">
    <location>
        <begin position="1"/>
        <end position="15"/>
    </location>
</feature>
<proteinExistence type="predicted"/>
<accession>A0A0U5H6N1</accession>
<evidence type="ECO:0000256" key="1">
    <source>
        <dbReference type="SAM" id="MobiDB-lite"/>
    </source>
</evidence>
<feature type="region of interest" description="Disordered" evidence="1">
    <location>
        <begin position="94"/>
        <end position="113"/>
    </location>
</feature>
<dbReference type="GeneID" id="26659863"/>
<gene>
    <name evidence="2" type="ORF">HHUB_3250</name>
</gene>
<keyword evidence="3" id="KW-1185">Reference proteome</keyword>
<dbReference type="Proteomes" id="UP000066737">
    <property type="component" value="Chromosome I"/>
</dbReference>
<sequence>MTDDADAVDPSDIGESDAPSVEEKPYKLVFEANKCFGAGKCAEVSANWEMDITSGMGKPVSYFFDEDDLDHNIAAADACPAKKGDGVIHVVDRRTNEEIAPDPHGDGTLSVDW</sequence>
<feature type="region of interest" description="Disordered" evidence="1">
    <location>
        <begin position="1"/>
        <end position="22"/>
    </location>
</feature>
<dbReference type="Gene3D" id="3.30.70.20">
    <property type="match status" value="1"/>
</dbReference>
<dbReference type="EMBL" id="LN831302">
    <property type="protein sequence ID" value="CQH60579.1"/>
    <property type="molecule type" value="Genomic_DNA"/>
</dbReference>
<dbReference type="KEGG" id="hhb:Hhub_3250"/>
<evidence type="ECO:0000313" key="3">
    <source>
        <dbReference type="Proteomes" id="UP000066737"/>
    </source>
</evidence>
<dbReference type="AlphaFoldDB" id="A0A0U5H6N1"/>
<protein>
    <recommendedName>
        <fullName evidence="4">Ferredoxin (4Fe-4S)</fullName>
    </recommendedName>
</protein>
<evidence type="ECO:0000313" key="2">
    <source>
        <dbReference type="EMBL" id="CQH60579.1"/>
    </source>
</evidence>
<reference evidence="3" key="1">
    <citation type="journal article" date="2016" name="Environ. Microbiol.">
        <title>The complete genome of a viable archaeum isolated from 123-million-year-old rock salt.</title>
        <authorList>
            <person name="Jaakkola S.T."/>
            <person name="Pfeiffer F."/>
            <person name="Ravantti J.J."/>
            <person name="Guo Q."/>
            <person name="Liu Y."/>
            <person name="Chen X."/>
            <person name="Ma H."/>
            <person name="Yang C."/>
            <person name="Oksanen H.M."/>
            <person name="Bamford D.H."/>
        </authorList>
    </citation>
    <scope>NUCLEOTIDE SEQUENCE</scope>
    <source>
        <strain evidence="3">JI20-1</strain>
    </source>
</reference>